<keyword evidence="2" id="KW-0812">Transmembrane</keyword>
<dbReference type="EMBL" id="JAAWWB010000034">
    <property type="protein sequence ID" value="KAG6741615.1"/>
    <property type="molecule type" value="Genomic_DNA"/>
</dbReference>
<accession>A0A8X7Y174</accession>
<keyword evidence="4" id="KW-1185">Reference proteome</keyword>
<evidence type="ECO:0000313" key="3">
    <source>
        <dbReference type="EMBL" id="KAG6741615.1"/>
    </source>
</evidence>
<evidence type="ECO:0000313" key="4">
    <source>
        <dbReference type="Proteomes" id="UP000886885"/>
    </source>
</evidence>
<proteinExistence type="predicted"/>
<sequence>MALPFPNRLLMNLFPVFVIDVMLLAILLMLAIKGPKKRPHAAPTGPDFGSPSEETVAMEKQQPCSATPSIDPMCIRSQSFDRKRSKIAAVVPLGSKKSTTPKLVQLPEDGDPLDVEPPKRFPAIFSFVDVHDSLVGLPLRLVAGLASLCSAALLDIICAAMLFGFVLSVGV</sequence>
<organism evidence="3 4">
    <name type="scientific">Populus tomentosa</name>
    <name type="common">Chinese white poplar</name>
    <dbReference type="NCBI Taxonomy" id="118781"/>
    <lineage>
        <taxon>Eukaryota</taxon>
        <taxon>Viridiplantae</taxon>
        <taxon>Streptophyta</taxon>
        <taxon>Embryophyta</taxon>
        <taxon>Tracheophyta</taxon>
        <taxon>Spermatophyta</taxon>
        <taxon>Magnoliopsida</taxon>
        <taxon>eudicotyledons</taxon>
        <taxon>Gunneridae</taxon>
        <taxon>Pentapetalae</taxon>
        <taxon>rosids</taxon>
        <taxon>fabids</taxon>
        <taxon>Malpighiales</taxon>
        <taxon>Salicaceae</taxon>
        <taxon>Saliceae</taxon>
        <taxon>Populus</taxon>
    </lineage>
</organism>
<feature type="transmembrane region" description="Helical" evidence="2">
    <location>
        <begin position="141"/>
        <end position="167"/>
    </location>
</feature>
<feature type="transmembrane region" description="Helical" evidence="2">
    <location>
        <begin position="12"/>
        <end position="32"/>
    </location>
</feature>
<dbReference type="AlphaFoldDB" id="A0A8X7Y174"/>
<reference evidence="3" key="1">
    <citation type="journal article" date="2020" name="bioRxiv">
        <title>Hybrid origin of Populus tomentosa Carr. identified through genome sequencing and phylogenomic analysis.</title>
        <authorList>
            <person name="An X."/>
            <person name="Gao K."/>
            <person name="Chen Z."/>
            <person name="Li J."/>
            <person name="Yang X."/>
            <person name="Yang X."/>
            <person name="Zhou J."/>
            <person name="Guo T."/>
            <person name="Zhao T."/>
            <person name="Huang S."/>
            <person name="Miao D."/>
            <person name="Khan W.U."/>
            <person name="Rao P."/>
            <person name="Ye M."/>
            <person name="Lei B."/>
            <person name="Liao W."/>
            <person name="Wang J."/>
            <person name="Ji L."/>
            <person name="Li Y."/>
            <person name="Guo B."/>
            <person name="Mustafa N.S."/>
            <person name="Li S."/>
            <person name="Yun Q."/>
            <person name="Keller S.R."/>
            <person name="Mao J."/>
            <person name="Zhang R."/>
            <person name="Strauss S.H."/>
        </authorList>
    </citation>
    <scope>NUCLEOTIDE SEQUENCE</scope>
    <source>
        <strain evidence="3">GM15</strain>
        <tissue evidence="3">Leaf</tissue>
    </source>
</reference>
<evidence type="ECO:0000256" key="2">
    <source>
        <dbReference type="SAM" id="Phobius"/>
    </source>
</evidence>
<evidence type="ECO:0000256" key="1">
    <source>
        <dbReference type="SAM" id="MobiDB-lite"/>
    </source>
</evidence>
<feature type="region of interest" description="Disordered" evidence="1">
    <location>
        <begin position="36"/>
        <end position="71"/>
    </location>
</feature>
<keyword evidence="2" id="KW-0472">Membrane</keyword>
<gene>
    <name evidence="3" type="ORF">POTOM_054889</name>
</gene>
<protein>
    <submittedName>
        <fullName evidence="3">Uncharacterized protein</fullName>
    </submittedName>
</protein>
<dbReference type="Proteomes" id="UP000886885">
    <property type="component" value="Chromosome 17D"/>
</dbReference>
<keyword evidence="2" id="KW-1133">Transmembrane helix</keyword>
<comment type="caution">
    <text evidence="3">The sequence shown here is derived from an EMBL/GenBank/DDBJ whole genome shotgun (WGS) entry which is preliminary data.</text>
</comment>
<name>A0A8X7Y174_POPTO</name>